<dbReference type="RefSeq" id="XP_017175265.1">
    <property type="nucleotide sequence ID" value="XM_017319776.1"/>
</dbReference>
<dbReference type="ExpressionAtlas" id="G5E8I2">
    <property type="expression patterns" value="baseline and differential"/>
</dbReference>
<feature type="transmembrane region" description="Helical" evidence="7">
    <location>
        <begin position="448"/>
        <end position="470"/>
    </location>
</feature>
<comment type="subcellular location">
    <subcellularLocation>
        <location evidence="1">Membrane</location>
        <topology evidence="1">Multi-pass membrane protein</topology>
    </subcellularLocation>
</comment>
<dbReference type="GO" id="GO:1902600">
    <property type="term" value="P:proton transmembrane transport"/>
    <property type="evidence" value="ECO:0007669"/>
    <property type="project" value="InterPro"/>
</dbReference>
<evidence type="ECO:0000313" key="10">
    <source>
        <dbReference type="MGI" id="MGI:1921696"/>
    </source>
</evidence>
<feature type="transmembrane region" description="Helical" evidence="7">
    <location>
        <begin position="341"/>
        <end position="359"/>
    </location>
</feature>
<feature type="compositionally biased region" description="Basic and acidic residues" evidence="6">
    <location>
        <begin position="1"/>
        <end position="14"/>
    </location>
</feature>
<dbReference type="SMR" id="G5E8I2"/>
<evidence type="ECO:0000256" key="4">
    <source>
        <dbReference type="ARBA" id="ARBA00022989"/>
    </source>
</evidence>
<evidence type="ECO:0000256" key="5">
    <source>
        <dbReference type="ARBA" id="ARBA00023136"/>
    </source>
</evidence>
<keyword evidence="3 7" id="KW-0812">Transmembrane</keyword>
<comment type="similarity">
    <text evidence="2">Belongs to the monovalent cation:proton antiporter 1 (CPA1) transporter (TC 2.A.36) family.</text>
</comment>
<dbReference type="MGI" id="MGI:1921696">
    <property type="gene designation" value="Slc9b1"/>
</dbReference>
<dbReference type="HOGENOM" id="CLU_018415_4_1_1"/>
<dbReference type="AGR" id="MGI:1921696"/>
<feature type="transmembrane region" description="Helical" evidence="7">
    <location>
        <begin position="264"/>
        <end position="286"/>
    </location>
</feature>
<feature type="transmembrane region" description="Helical" evidence="7">
    <location>
        <begin position="371"/>
        <end position="390"/>
    </location>
</feature>
<sequence length="565" mass="61986">MSEHDVESNKKDDGFQSSVTVEMSKDPDSFHEETVEPKPELKEPEPKEPEPKEPERKEPERKEPERKEPERKEPERKVPGRRETQTKETQTTEIERKETKKKRGTNSYCPPQGTINKTITDGAALIALWTLLWALIGQEVLPGGNLFGLVVIFYSAFLGGKILEFIRIPVVPPLPPLIGMLLAGFTIRNVPIIYEFVHIPTTWSSALRNTALTIILVRAGLGLDPQALKHLKGVCLRLSFGPCFLEACSAALFSHFIMNFPWQWGFLLGFVLGAVSPAVVVPNMLMLQENGYGVEKGIPTLLVAASSMDDIVAITGFNTFLSIVFSSGSVISNILSSLRDVLIGVLVGIVMGVFVQYFPSGDQERLTQRRAFLVLSMCISAVLGCQHIGLHGSGGLVTLVLSFMAAKRWAEEKVGIQKIVANTWNVFQPLLFGLVGTEVSVESLESKTIGMCLATLGLALSVRILSTFVLMSFANFRFKEKVFIALSWIPKATVQAVLGPLALETARVMAPHLEGYAKAVMTVAFLAILITAPNGALLIGILGPKILEQSEVTFPLKVELSNFHH</sequence>
<dbReference type="RefSeq" id="XP_006502264.1">
    <property type="nucleotide sequence ID" value="XM_006502201.3"/>
</dbReference>
<feature type="transmembrane region" description="Helical" evidence="7">
    <location>
        <begin position="174"/>
        <end position="194"/>
    </location>
</feature>
<dbReference type="RefSeq" id="XP_017175264.1">
    <property type="nucleotide sequence ID" value="XM_017319775.1"/>
</dbReference>
<dbReference type="GeneTree" id="ENSGT00390000013285"/>
<dbReference type="SwissPalm" id="G5E8I2"/>
<reference evidence="9" key="3">
    <citation type="submission" date="2025-08" db="UniProtKB">
        <authorList>
            <consortium name="Ensembl"/>
        </authorList>
    </citation>
    <scope>IDENTIFICATION</scope>
    <source>
        <strain evidence="9">C57BL/6J</strain>
    </source>
</reference>
<evidence type="ECO:0000256" key="1">
    <source>
        <dbReference type="ARBA" id="ARBA00004141"/>
    </source>
</evidence>
<feature type="transmembrane region" description="Helical" evidence="7">
    <location>
        <begin position="523"/>
        <end position="542"/>
    </location>
</feature>
<name>G5E8I2_MOUSE</name>
<dbReference type="Ensembl" id="ENSMUST00000078568.12">
    <property type="protein sequence ID" value="ENSMUSP00000077644.6"/>
    <property type="gene ID" value="ENSMUSG00000050150.17"/>
</dbReference>
<dbReference type="InterPro" id="IPR006153">
    <property type="entry name" value="Cation/H_exchanger_TM"/>
</dbReference>
<dbReference type="OrthoDB" id="423807at2759"/>
<accession>G5E8I2</accession>
<protein>
    <submittedName>
        <fullName evidence="9">Solute carrier family 9, subfamily B (NHA1, cation proton antiporter 1), member 1</fullName>
    </submittedName>
</protein>
<evidence type="ECO:0000256" key="3">
    <source>
        <dbReference type="ARBA" id="ARBA00022692"/>
    </source>
</evidence>
<evidence type="ECO:0000256" key="2">
    <source>
        <dbReference type="ARBA" id="ARBA00007367"/>
    </source>
</evidence>
<dbReference type="GO" id="GO:0015297">
    <property type="term" value="F:antiporter activity"/>
    <property type="evidence" value="ECO:0007669"/>
    <property type="project" value="InterPro"/>
</dbReference>
<dbReference type="Bgee" id="ENSMUSG00000050150">
    <property type="expression patterns" value="Expressed in spermatocyte and 60 other cell types or tissues"/>
</dbReference>
<dbReference type="GO" id="GO:0016020">
    <property type="term" value="C:membrane"/>
    <property type="evidence" value="ECO:0007669"/>
    <property type="project" value="UniProtKB-SubCell"/>
</dbReference>
<keyword evidence="11" id="KW-1185">Reference proteome</keyword>
<feature type="region of interest" description="Disordered" evidence="6">
    <location>
        <begin position="1"/>
        <end position="112"/>
    </location>
</feature>
<dbReference type="VEuPathDB" id="HostDB:ENSMUSG00000050150"/>
<proteinExistence type="evidence at protein level"/>
<feature type="compositionally biased region" description="Basic and acidic residues" evidence="6">
    <location>
        <begin position="23"/>
        <end position="86"/>
    </location>
</feature>
<reference evidence="9 11" key="2">
    <citation type="journal article" date="2011" name="PLoS Biol.">
        <title>Modernizing reference genome assemblies.</title>
        <authorList>
            <person name="Church D.M."/>
            <person name="Schneider V.A."/>
            <person name="Graves T."/>
            <person name="Auger K."/>
            <person name="Cunningham F."/>
            <person name="Bouk N."/>
            <person name="Chen H.C."/>
            <person name="Agarwala R."/>
            <person name="McLaren W.M."/>
            <person name="Ritchie G.R."/>
            <person name="Albracht D."/>
            <person name="Kremitzki M."/>
            <person name="Rock S."/>
            <person name="Kotkiewicz H."/>
            <person name="Kremitzki C."/>
            <person name="Wollam A."/>
            <person name="Trani L."/>
            <person name="Fulton L."/>
            <person name="Fulton R."/>
            <person name="Matthews L."/>
            <person name="Whitehead S."/>
            <person name="Chow W."/>
            <person name="Torrance J."/>
            <person name="Dunn M."/>
            <person name="Harden G."/>
            <person name="Threadgold G."/>
            <person name="Wood J."/>
            <person name="Collins J."/>
            <person name="Heath P."/>
            <person name="Griffiths G."/>
            <person name="Pelan S."/>
            <person name="Grafham D."/>
            <person name="Eichler E.E."/>
            <person name="Weinstock G."/>
            <person name="Mardis E.R."/>
            <person name="Wilson R.K."/>
            <person name="Howe K."/>
            <person name="Flicek P."/>
            <person name="Hubbard T."/>
        </authorList>
    </citation>
    <scope>NUCLEOTIDE SEQUENCE [LARGE SCALE GENOMIC DNA]</scope>
    <source>
        <strain evidence="9 11">C57BL/6J</strain>
    </source>
</reference>
<evidence type="ECO:0000313" key="11">
    <source>
        <dbReference type="Proteomes" id="UP000000589"/>
    </source>
</evidence>
<evidence type="ECO:0000259" key="8">
    <source>
        <dbReference type="Pfam" id="PF00999"/>
    </source>
</evidence>
<dbReference type="DNASU" id="74446"/>
<dbReference type="RefSeq" id="XP_011238553.1">
    <property type="nucleotide sequence ID" value="XM_011240251.2"/>
</dbReference>
<dbReference type="InterPro" id="IPR051843">
    <property type="entry name" value="CPA1_transporter"/>
</dbReference>
<dbReference type="AlphaFoldDB" id="G5E8I2"/>
<feature type="transmembrane region" description="Helical" evidence="7">
    <location>
        <begin position="142"/>
        <end position="162"/>
    </location>
</feature>
<evidence type="ECO:0000256" key="7">
    <source>
        <dbReference type="SAM" id="Phobius"/>
    </source>
</evidence>
<dbReference type="UCSC" id="uc008rlh.2">
    <property type="organism name" value="mouse"/>
</dbReference>
<gene>
    <name evidence="9 10" type="primary">Slc9b1</name>
    <name evidence="10" type="synonym">Nhedc1</name>
</gene>
<feature type="domain" description="Cation/H+ exchanger transmembrane" evidence="8">
    <location>
        <begin position="157"/>
        <end position="529"/>
    </location>
</feature>
<dbReference type="GeneID" id="74446"/>
<organism evidence="9 11">
    <name type="scientific">Mus musculus</name>
    <name type="common">Mouse</name>
    <dbReference type="NCBI Taxonomy" id="10090"/>
    <lineage>
        <taxon>Eukaryota</taxon>
        <taxon>Metazoa</taxon>
        <taxon>Chordata</taxon>
        <taxon>Craniata</taxon>
        <taxon>Vertebrata</taxon>
        <taxon>Euteleostomi</taxon>
        <taxon>Mammalia</taxon>
        <taxon>Eutheria</taxon>
        <taxon>Euarchontoglires</taxon>
        <taxon>Glires</taxon>
        <taxon>Rodentia</taxon>
        <taxon>Myomorpha</taxon>
        <taxon>Muroidea</taxon>
        <taxon>Muridae</taxon>
        <taxon>Murinae</taxon>
        <taxon>Mus</taxon>
        <taxon>Mus</taxon>
    </lineage>
</organism>
<dbReference type="PhylomeDB" id="G5E8I2"/>
<dbReference type="Proteomes" id="UP000000589">
    <property type="component" value="Chromosome 3"/>
</dbReference>
<evidence type="ECO:0000313" key="9">
    <source>
        <dbReference type="Ensembl" id="ENSMUSP00000077644.6"/>
    </source>
</evidence>
<keyword evidence="4 7" id="KW-1133">Transmembrane helix</keyword>
<dbReference type="PANTHER" id="PTHR31102:SF5">
    <property type="entry name" value="SLC9B1-LIKE PROTEIN SLC9B1P1-RELATED"/>
    <property type="match status" value="1"/>
</dbReference>
<dbReference type="CTD" id="150159"/>
<keyword evidence="12" id="KW-1267">Proteomics identification</keyword>
<evidence type="ECO:0000256" key="6">
    <source>
        <dbReference type="SAM" id="MobiDB-lite"/>
    </source>
</evidence>
<dbReference type="RefSeq" id="NP_083222.2">
    <property type="nucleotide sequence ID" value="NM_028946.4"/>
</dbReference>
<feature type="transmembrane region" description="Helical" evidence="7">
    <location>
        <begin position="482"/>
        <end position="503"/>
    </location>
</feature>
<reference evidence="9 11" key="1">
    <citation type="journal article" date="2009" name="PLoS Biol.">
        <title>Lineage-specific biology revealed by a finished genome assembly of the mouse.</title>
        <authorList>
            <consortium name="Mouse Genome Sequencing Consortium"/>
            <person name="Church D.M."/>
            <person name="Goodstadt L."/>
            <person name="Hillier L.W."/>
            <person name="Zody M.C."/>
            <person name="Goldstein S."/>
            <person name="She X."/>
            <person name="Bult C.J."/>
            <person name="Agarwala R."/>
            <person name="Cherry J.L."/>
            <person name="DiCuccio M."/>
            <person name="Hlavina W."/>
            <person name="Kapustin Y."/>
            <person name="Meric P."/>
            <person name="Maglott D."/>
            <person name="Birtle Z."/>
            <person name="Marques A.C."/>
            <person name="Graves T."/>
            <person name="Zhou S."/>
            <person name="Teague B."/>
            <person name="Potamousis K."/>
            <person name="Churas C."/>
            <person name="Place M."/>
            <person name="Herschleb J."/>
            <person name="Runnheim R."/>
            <person name="Forrest D."/>
            <person name="Amos-Landgraf J."/>
            <person name="Schwartz D.C."/>
            <person name="Cheng Z."/>
            <person name="Lindblad-Toh K."/>
            <person name="Eichler E.E."/>
            <person name="Ponting C.P."/>
        </authorList>
    </citation>
    <scope>NUCLEOTIDE SEQUENCE [LARGE SCALE GENOMIC DNA]</scope>
    <source>
        <strain evidence="9 11">C57BL/6J</strain>
    </source>
</reference>
<feature type="transmembrane region" description="Helical" evidence="7">
    <location>
        <begin position="311"/>
        <end position="335"/>
    </location>
</feature>
<keyword evidence="5 7" id="KW-0472">Membrane</keyword>
<evidence type="ECO:0007829" key="12">
    <source>
        <dbReference type="ProteomicsDB" id="G5E8I2"/>
    </source>
</evidence>
<dbReference type="Antibodypedia" id="26068">
    <property type="antibodies" value="85 antibodies from 19 providers"/>
</dbReference>
<dbReference type="PANTHER" id="PTHR31102">
    <property type="match status" value="1"/>
</dbReference>
<dbReference type="Pfam" id="PF00999">
    <property type="entry name" value="Na_H_Exchanger"/>
    <property type="match status" value="1"/>
</dbReference>
<dbReference type="OMA" id="VPMKRAF"/>
<dbReference type="BioGRID-ORCS" id="74446">
    <property type="hits" value="3 hits in 78 CRISPR screens"/>
</dbReference>
<dbReference type="ProteomicsDB" id="336628"/>
<reference evidence="9" key="4">
    <citation type="submission" date="2025-09" db="UniProtKB">
        <authorList>
            <consortium name="Ensembl"/>
        </authorList>
    </citation>
    <scope>IDENTIFICATION</scope>
    <source>
        <strain evidence="9">C57BL/6J</strain>
    </source>
</reference>